<reference evidence="3" key="1">
    <citation type="journal article" date="2019" name="Int. J. Syst. Evol. Microbiol.">
        <title>The Global Catalogue of Microorganisms (GCM) 10K type strain sequencing project: providing services to taxonomists for standard genome sequencing and annotation.</title>
        <authorList>
            <consortium name="The Broad Institute Genomics Platform"/>
            <consortium name="The Broad Institute Genome Sequencing Center for Infectious Disease"/>
            <person name="Wu L."/>
            <person name="Ma J."/>
        </authorList>
    </citation>
    <scope>NUCLEOTIDE SEQUENCE [LARGE SCALE GENOMIC DNA]</scope>
    <source>
        <strain evidence="3">JCM 17138</strain>
    </source>
</reference>
<dbReference type="Proteomes" id="UP001501009">
    <property type="component" value="Unassembled WGS sequence"/>
</dbReference>
<dbReference type="RefSeq" id="WP_275780464.1">
    <property type="nucleotide sequence ID" value="NZ_BAABDE010000015.1"/>
</dbReference>
<gene>
    <name evidence="2" type="ORF">GCM10022403_032850</name>
</gene>
<dbReference type="InterPro" id="IPR036625">
    <property type="entry name" value="E3-bd_dom_sf"/>
</dbReference>
<dbReference type="InterPro" id="IPR024412">
    <property type="entry name" value="Lsr2_dim_dom"/>
</dbReference>
<organism evidence="2 3">
    <name type="scientific">Streptomyces coacervatus</name>
    <dbReference type="NCBI Taxonomy" id="647381"/>
    <lineage>
        <taxon>Bacteria</taxon>
        <taxon>Bacillati</taxon>
        <taxon>Actinomycetota</taxon>
        <taxon>Actinomycetes</taxon>
        <taxon>Kitasatosporales</taxon>
        <taxon>Streptomycetaceae</taxon>
        <taxon>Streptomyces</taxon>
    </lineage>
</organism>
<sequence>MARKTVIISDLSGEEGAEEVSFSWDGQAYTIDLLETEKGELAKLLAPYLKEEFKVKAGTIKATPKKKDAGLDAATVRAWVLENGVKDPDGKPLSDRGRVPEYFREQYRKAHA</sequence>
<accession>A0ABP7HJ29</accession>
<proteinExistence type="predicted"/>
<dbReference type="Gene3D" id="3.30.60.230">
    <property type="entry name" value="Lsr2, dimerization domain"/>
    <property type="match status" value="1"/>
</dbReference>
<feature type="domain" description="Lsr2 dimerization" evidence="1">
    <location>
        <begin position="1"/>
        <end position="50"/>
    </location>
</feature>
<evidence type="ECO:0000259" key="1">
    <source>
        <dbReference type="Pfam" id="PF11774"/>
    </source>
</evidence>
<evidence type="ECO:0000313" key="2">
    <source>
        <dbReference type="EMBL" id="GAA3796443.1"/>
    </source>
</evidence>
<dbReference type="Pfam" id="PF11774">
    <property type="entry name" value="Lsr2"/>
    <property type="match status" value="1"/>
</dbReference>
<name>A0ABP7HJ29_9ACTN</name>
<keyword evidence="3" id="KW-1185">Reference proteome</keyword>
<comment type="caution">
    <text evidence="2">The sequence shown here is derived from an EMBL/GenBank/DDBJ whole genome shotgun (WGS) entry which is preliminary data.</text>
</comment>
<protein>
    <submittedName>
        <fullName evidence="2">Lsr2 family protein</fullName>
    </submittedName>
</protein>
<dbReference type="InterPro" id="IPR042261">
    <property type="entry name" value="Lsr2-like_dimerization"/>
</dbReference>
<dbReference type="Gene3D" id="4.10.320.10">
    <property type="entry name" value="E3-binding domain"/>
    <property type="match status" value="1"/>
</dbReference>
<dbReference type="EMBL" id="BAABDE010000015">
    <property type="protein sequence ID" value="GAA3796443.1"/>
    <property type="molecule type" value="Genomic_DNA"/>
</dbReference>
<evidence type="ECO:0000313" key="3">
    <source>
        <dbReference type="Proteomes" id="UP001501009"/>
    </source>
</evidence>